<gene>
    <name evidence="2" type="primary">LOC142172164</name>
</gene>
<evidence type="ECO:0000313" key="2">
    <source>
        <dbReference type="RefSeq" id="XP_075092049.1"/>
    </source>
</evidence>
<evidence type="ECO:0000313" key="1">
    <source>
        <dbReference type="Proteomes" id="UP000790787"/>
    </source>
</evidence>
<keyword evidence="1" id="KW-1185">Reference proteome</keyword>
<reference evidence="2" key="2">
    <citation type="submission" date="2025-08" db="UniProtKB">
        <authorList>
            <consortium name="RefSeq"/>
        </authorList>
    </citation>
    <scope>IDENTIFICATION</scope>
    <source>
        <tissue evidence="2">Leaf</tissue>
    </source>
</reference>
<reference evidence="1" key="1">
    <citation type="journal article" date="2014" name="Nat. Commun.">
        <title>The tobacco genome sequence and its comparison with those of tomato and potato.</title>
        <authorList>
            <person name="Sierro N."/>
            <person name="Battey J.N."/>
            <person name="Ouadi S."/>
            <person name="Bakaher N."/>
            <person name="Bovet L."/>
            <person name="Willig A."/>
            <person name="Goepfert S."/>
            <person name="Peitsch M.C."/>
            <person name="Ivanov N.V."/>
        </authorList>
    </citation>
    <scope>NUCLEOTIDE SEQUENCE [LARGE SCALE GENOMIC DNA]</scope>
</reference>
<accession>A0AC58T4D3</accession>
<sequence>MQASLTLGGLLNFIDGLWSSSADERVIIFTTNHKERPDPALLRPGRMDMHIYMSYLTSESFKVLAANYLEIHDTRQGYFREIEELIEGVQVTPAEVAEELMKSEDADVCLGGLVNFLKRKRISNTEEEAPKDNNTTDDGIQLPEVKRRKAA</sequence>
<protein>
    <submittedName>
        <fullName evidence="2">AAA-ATPase At5g17760-like</fullName>
    </submittedName>
</protein>
<organism evidence="1 2">
    <name type="scientific">Nicotiana tabacum</name>
    <name type="common">Common tobacco</name>
    <dbReference type="NCBI Taxonomy" id="4097"/>
    <lineage>
        <taxon>Eukaryota</taxon>
        <taxon>Viridiplantae</taxon>
        <taxon>Streptophyta</taxon>
        <taxon>Embryophyta</taxon>
        <taxon>Tracheophyta</taxon>
        <taxon>Spermatophyta</taxon>
        <taxon>Magnoliopsida</taxon>
        <taxon>eudicotyledons</taxon>
        <taxon>Gunneridae</taxon>
        <taxon>Pentapetalae</taxon>
        <taxon>asterids</taxon>
        <taxon>lamiids</taxon>
        <taxon>Solanales</taxon>
        <taxon>Solanaceae</taxon>
        <taxon>Nicotianoideae</taxon>
        <taxon>Nicotianeae</taxon>
        <taxon>Nicotiana</taxon>
    </lineage>
</organism>
<proteinExistence type="predicted"/>
<name>A0AC58T4D3_TOBAC</name>
<dbReference type="RefSeq" id="XP_075092049.1">
    <property type="nucleotide sequence ID" value="XM_075235948.1"/>
</dbReference>
<dbReference type="Proteomes" id="UP000790787">
    <property type="component" value="Chromosome 17"/>
</dbReference>